<dbReference type="AlphaFoldDB" id="A0A5M3XG77"/>
<reference evidence="5 6" key="1">
    <citation type="submission" date="2019-10" db="EMBL/GenBank/DDBJ databases">
        <title>Whole genome shotgun sequence of Acrocarpospora pleiomorpha NBRC 16267.</title>
        <authorList>
            <person name="Ichikawa N."/>
            <person name="Kimura A."/>
            <person name="Kitahashi Y."/>
            <person name="Komaki H."/>
            <person name="Oguchi A."/>
        </authorList>
    </citation>
    <scope>NUCLEOTIDE SEQUENCE [LARGE SCALE GENOMIC DNA]</scope>
    <source>
        <strain evidence="5 6">NBRC 16267</strain>
    </source>
</reference>
<name>A0A5M3XG77_9ACTN</name>
<dbReference type="GO" id="GO:0043565">
    <property type="term" value="F:sequence-specific DNA binding"/>
    <property type="evidence" value="ECO:0007669"/>
    <property type="project" value="InterPro"/>
</dbReference>
<dbReference type="InterPro" id="IPR018060">
    <property type="entry name" value="HTH_AraC"/>
</dbReference>
<accession>A0A5M3XG77</accession>
<evidence type="ECO:0000256" key="2">
    <source>
        <dbReference type="ARBA" id="ARBA00023125"/>
    </source>
</evidence>
<keyword evidence="6" id="KW-1185">Reference proteome</keyword>
<dbReference type="SMART" id="SM00342">
    <property type="entry name" value="HTH_ARAC"/>
    <property type="match status" value="1"/>
</dbReference>
<keyword evidence="3" id="KW-0804">Transcription</keyword>
<dbReference type="Pfam" id="PF12833">
    <property type="entry name" value="HTH_18"/>
    <property type="match status" value="1"/>
</dbReference>
<dbReference type="PANTHER" id="PTHR46796">
    <property type="entry name" value="HTH-TYPE TRANSCRIPTIONAL ACTIVATOR RHAS-RELATED"/>
    <property type="match status" value="1"/>
</dbReference>
<dbReference type="Gene3D" id="1.10.10.60">
    <property type="entry name" value="Homeodomain-like"/>
    <property type="match status" value="1"/>
</dbReference>
<evidence type="ECO:0000256" key="1">
    <source>
        <dbReference type="ARBA" id="ARBA00023015"/>
    </source>
</evidence>
<dbReference type="PANTHER" id="PTHR46796:SF12">
    <property type="entry name" value="HTH-TYPE DNA-BINDING TRANSCRIPTIONAL ACTIVATOR EUTR"/>
    <property type="match status" value="1"/>
</dbReference>
<evidence type="ECO:0000256" key="3">
    <source>
        <dbReference type="ARBA" id="ARBA00023163"/>
    </source>
</evidence>
<keyword evidence="2" id="KW-0238">DNA-binding</keyword>
<proteinExistence type="predicted"/>
<dbReference type="GO" id="GO:0003700">
    <property type="term" value="F:DNA-binding transcription factor activity"/>
    <property type="evidence" value="ECO:0007669"/>
    <property type="project" value="InterPro"/>
</dbReference>
<keyword evidence="1" id="KW-0805">Transcription regulation</keyword>
<dbReference type="Pfam" id="PF14525">
    <property type="entry name" value="AraC_binding_2"/>
    <property type="match status" value="1"/>
</dbReference>
<evidence type="ECO:0000259" key="4">
    <source>
        <dbReference type="PROSITE" id="PS01124"/>
    </source>
</evidence>
<dbReference type="Proteomes" id="UP000377595">
    <property type="component" value="Unassembled WGS sequence"/>
</dbReference>
<evidence type="ECO:0000313" key="6">
    <source>
        <dbReference type="Proteomes" id="UP000377595"/>
    </source>
</evidence>
<protein>
    <submittedName>
        <fullName evidence="5">AraC family transcriptional regulator</fullName>
    </submittedName>
</protein>
<gene>
    <name evidence="5" type="primary">eutR</name>
    <name evidence="5" type="ORF">Aple_020350</name>
</gene>
<sequence length="317" mass="35269">MLVVSTSDLDHARSVGAQAFFRHRLSMTETRAIRMRLRACAFGSDITVGRIGYGAPVRLDCGRLETGYQINIPLSGRIRSRCGDQRLAASPKVAAVYTPDPPSAIELWSADCVQIGVRFSRAMLERTLAELLNHPVRRAIAFDHAFDLADGCRRSWAALARSVLDLGAALPAPGRARLMEPVIRTIVTSFLHAARHEYREELDAERPVLASGLLRRATREIEEHLDEPLDLAALAVSCGVSVRTLQDQFARQLGVTPTAYRRQLALQHAHRDLVRADPAHTTVAEIACRWGFYHLGRFAREYRDRFGVTPVDTLRAS</sequence>
<feature type="domain" description="HTH araC/xylS-type" evidence="4">
    <location>
        <begin position="215"/>
        <end position="316"/>
    </location>
</feature>
<dbReference type="EMBL" id="BLAF01000010">
    <property type="protein sequence ID" value="GES19139.1"/>
    <property type="molecule type" value="Genomic_DNA"/>
</dbReference>
<comment type="caution">
    <text evidence="5">The sequence shown here is derived from an EMBL/GenBank/DDBJ whole genome shotgun (WGS) entry which is preliminary data.</text>
</comment>
<dbReference type="InterPro" id="IPR009057">
    <property type="entry name" value="Homeodomain-like_sf"/>
</dbReference>
<organism evidence="5 6">
    <name type="scientific">Acrocarpospora pleiomorpha</name>
    <dbReference type="NCBI Taxonomy" id="90975"/>
    <lineage>
        <taxon>Bacteria</taxon>
        <taxon>Bacillati</taxon>
        <taxon>Actinomycetota</taxon>
        <taxon>Actinomycetes</taxon>
        <taxon>Streptosporangiales</taxon>
        <taxon>Streptosporangiaceae</taxon>
        <taxon>Acrocarpospora</taxon>
    </lineage>
</organism>
<evidence type="ECO:0000313" key="5">
    <source>
        <dbReference type="EMBL" id="GES19139.1"/>
    </source>
</evidence>
<dbReference type="InterPro" id="IPR050204">
    <property type="entry name" value="AraC_XylS_family_regulators"/>
</dbReference>
<dbReference type="PROSITE" id="PS01124">
    <property type="entry name" value="HTH_ARAC_FAMILY_2"/>
    <property type="match status" value="1"/>
</dbReference>
<dbReference type="InterPro" id="IPR035418">
    <property type="entry name" value="AraC-bd_2"/>
</dbReference>
<dbReference type="SUPFAM" id="SSF46689">
    <property type="entry name" value="Homeodomain-like"/>
    <property type="match status" value="2"/>
</dbReference>